<keyword evidence="4 9" id="KW-0812">Transmembrane</keyword>
<dbReference type="InterPro" id="IPR038076">
    <property type="entry name" value="MgtE_N_sf"/>
</dbReference>
<keyword evidence="7 9" id="KW-0472">Membrane</keyword>
<evidence type="ECO:0000313" key="11">
    <source>
        <dbReference type="EMBL" id="RUO29527.1"/>
    </source>
</evidence>
<accession>A0A432WBS4</accession>
<evidence type="ECO:0000313" key="12">
    <source>
        <dbReference type="Proteomes" id="UP000288405"/>
    </source>
</evidence>
<dbReference type="PROSITE" id="PS51371">
    <property type="entry name" value="CBS"/>
    <property type="match status" value="2"/>
</dbReference>
<evidence type="ECO:0000256" key="3">
    <source>
        <dbReference type="ARBA" id="ARBA00022448"/>
    </source>
</evidence>
<dbReference type="InterPro" id="IPR006668">
    <property type="entry name" value="Mg_transptr_MgtE_intracell_dom"/>
</dbReference>
<dbReference type="Gene3D" id="1.25.60.10">
    <property type="entry name" value="MgtE N-terminal domain-like"/>
    <property type="match status" value="1"/>
</dbReference>
<dbReference type="InterPro" id="IPR006669">
    <property type="entry name" value="MgtE_transporter"/>
</dbReference>
<evidence type="ECO:0000259" key="10">
    <source>
        <dbReference type="PROSITE" id="PS51371"/>
    </source>
</evidence>
<dbReference type="CDD" id="cd04606">
    <property type="entry name" value="CBS_pair_Mg_transporter"/>
    <property type="match status" value="1"/>
</dbReference>
<feature type="transmembrane region" description="Helical" evidence="9">
    <location>
        <begin position="284"/>
        <end position="304"/>
    </location>
</feature>
<dbReference type="SUPFAM" id="SSF54631">
    <property type="entry name" value="CBS-domain pair"/>
    <property type="match status" value="1"/>
</dbReference>
<organism evidence="11 12">
    <name type="scientific">Aliidiomarina sanyensis</name>
    <dbReference type="NCBI Taxonomy" id="1249555"/>
    <lineage>
        <taxon>Bacteria</taxon>
        <taxon>Pseudomonadati</taxon>
        <taxon>Pseudomonadota</taxon>
        <taxon>Gammaproteobacteria</taxon>
        <taxon>Alteromonadales</taxon>
        <taxon>Idiomarinaceae</taxon>
        <taxon>Aliidiomarina</taxon>
    </lineage>
</organism>
<evidence type="ECO:0000256" key="9">
    <source>
        <dbReference type="RuleBase" id="RU362011"/>
    </source>
</evidence>
<dbReference type="RefSeq" id="WP_126777436.1">
    <property type="nucleotide sequence ID" value="NZ_PIPM01000011.1"/>
</dbReference>
<feature type="transmembrane region" description="Helical" evidence="9">
    <location>
        <begin position="310"/>
        <end position="337"/>
    </location>
</feature>
<dbReference type="InterPro" id="IPR046342">
    <property type="entry name" value="CBS_dom_sf"/>
</dbReference>
<dbReference type="InterPro" id="IPR006667">
    <property type="entry name" value="SLC41_membr_dom"/>
</dbReference>
<evidence type="ECO:0000256" key="2">
    <source>
        <dbReference type="ARBA" id="ARBA00009749"/>
    </source>
</evidence>
<evidence type="ECO:0000256" key="4">
    <source>
        <dbReference type="ARBA" id="ARBA00022692"/>
    </source>
</evidence>
<evidence type="ECO:0000256" key="8">
    <source>
        <dbReference type="PROSITE-ProRule" id="PRU00703"/>
    </source>
</evidence>
<dbReference type="PANTHER" id="PTHR43773">
    <property type="entry name" value="MAGNESIUM TRANSPORTER MGTE"/>
    <property type="match status" value="1"/>
</dbReference>
<sequence>MTYEGYEHLIDLIAQGDEQALRNALEEIPPADIAEYIDQNFEVYSTLTLLEKMDAEQQAEVFGYLRPQNQQELASHMEVSVLAQLFRDMSSDERADVYALLDVKLQDAVMRRLAKRDREDLLRLASYEEGTVGAVMTSDYATIPESGVVEDAVRRLRQSAPEKETIYQVYVVDKDHRLAGVVSLRELITAAPTEKIQDLMTRDVVALKPEMPQSEAARIISRYDLIAIPVVSEEDVLLGIVTFDDAMDVVQEEDTESMHRSATVGKLESSIKEASPVLIYRSRINWLVLLVFANIFSGLGLMYFEETIETHIALLFFLPLLIASGGNTGAQAATLIVRGMATNDVERRDWLYMLGKEMLVSMGLGTTMAIAVATVAFFRVDSVIVPIVALSMLSIVLVGSLIGVLLPFILKRLGWDPAVASAPLVTTIADASGVLIYFGIAASFLTLTPPA</sequence>
<keyword evidence="8" id="KW-0129">CBS domain</keyword>
<dbReference type="Pfam" id="PF00571">
    <property type="entry name" value="CBS"/>
    <property type="match status" value="2"/>
</dbReference>
<dbReference type="Proteomes" id="UP000288405">
    <property type="component" value="Unassembled WGS sequence"/>
</dbReference>
<dbReference type="SUPFAM" id="SSF161093">
    <property type="entry name" value="MgtE membrane domain-like"/>
    <property type="match status" value="1"/>
</dbReference>
<comment type="subcellular location">
    <subcellularLocation>
        <location evidence="9">Cell membrane</location>
        <topology evidence="9">Multi-pass membrane protein</topology>
    </subcellularLocation>
    <subcellularLocation>
        <location evidence="1">Membrane</location>
        <topology evidence="1">Multi-pass membrane protein</topology>
    </subcellularLocation>
</comment>
<keyword evidence="5 9" id="KW-0460">Magnesium</keyword>
<dbReference type="InterPro" id="IPR000644">
    <property type="entry name" value="CBS_dom"/>
</dbReference>
<dbReference type="Pfam" id="PF01769">
    <property type="entry name" value="MgtE"/>
    <property type="match status" value="1"/>
</dbReference>
<evidence type="ECO:0000256" key="6">
    <source>
        <dbReference type="ARBA" id="ARBA00022989"/>
    </source>
</evidence>
<dbReference type="Pfam" id="PF03448">
    <property type="entry name" value="MgtE_N"/>
    <property type="match status" value="1"/>
</dbReference>
<dbReference type="InterPro" id="IPR036739">
    <property type="entry name" value="SLC41_membr_dom_sf"/>
</dbReference>
<dbReference type="AlphaFoldDB" id="A0A432WBS4"/>
<dbReference type="GO" id="GO:0046872">
    <property type="term" value="F:metal ion binding"/>
    <property type="evidence" value="ECO:0007669"/>
    <property type="project" value="UniProtKB-KW"/>
</dbReference>
<feature type="transmembrane region" description="Helical" evidence="9">
    <location>
        <begin position="422"/>
        <end position="445"/>
    </location>
</feature>
<keyword evidence="6 9" id="KW-1133">Transmembrane helix</keyword>
<comment type="similarity">
    <text evidence="2 9">Belongs to the SLC41A transporter family.</text>
</comment>
<dbReference type="OrthoDB" id="9790355at2"/>
<keyword evidence="9" id="KW-0479">Metal-binding</keyword>
<gene>
    <name evidence="11" type="primary">mgtE</name>
    <name evidence="11" type="ORF">CWE11_09775</name>
</gene>
<feature type="domain" description="CBS" evidence="10">
    <location>
        <begin position="200"/>
        <end position="256"/>
    </location>
</feature>
<feature type="transmembrane region" description="Helical" evidence="9">
    <location>
        <begin position="384"/>
        <end position="410"/>
    </location>
</feature>
<comment type="function">
    <text evidence="9">Acts as a magnesium transporter.</text>
</comment>
<protein>
    <recommendedName>
        <fullName evidence="9">Magnesium transporter MgtE</fullName>
    </recommendedName>
</protein>
<evidence type="ECO:0000256" key="1">
    <source>
        <dbReference type="ARBA" id="ARBA00004141"/>
    </source>
</evidence>
<dbReference type="SMART" id="SM00116">
    <property type="entry name" value="CBS"/>
    <property type="match status" value="2"/>
</dbReference>
<feature type="domain" description="CBS" evidence="10">
    <location>
        <begin position="136"/>
        <end position="199"/>
    </location>
</feature>
<dbReference type="GO" id="GO:0005886">
    <property type="term" value="C:plasma membrane"/>
    <property type="evidence" value="ECO:0007669"/>
    <property type="project" value="UniProtKB-SubCell"/>
</dbReference>
<keyword evidence="9" id="KW-1003">Cell membrane</keyword>
<dbReference type="SMART" id="SM00924">
    <property type="entry name" value="MgtE_N"/>
    <property type="match status" value="1"/>
</dbReference>
<dbReference type="SUPFAM" id="SSF158791">
    <property type="entry name" value="MgtE N-terminal domain-like"/>
    <property type="match status" value="1"/>
</dbReference>
<feature type="transmembrane region" description="Helical" evidence="9">
    <location>
        <begin position="358"/>
        <end position="378"/>
    </location>
</feature>
<dbReference type="GO" id="GO:0015095">
    <property type="term" value="F:magnesium ion transmembrane transporter activity"/>
    <property type="evidence" value="ECO:0007669"/>
    <property type="project" value="UniProtKB-UniRule"/>
</dbReference>
<dbReference type="EMBL" id="PIPM01000011">
    <property type="protein sequence ID" value="RUO29527.1"/>
    <property type="molecule type" value="Genomic_DNA"/>
</dbReference>
<keyword evidence="3 9" id="KW-0813">Transport</keyword>
<reference evidence="11 12" key="1">
    <citation type="journal article" date="2011" name="Front. Microbiol.">
        <title>Genomic signatures of strain selection and enhancement in Bacillus atrophaeus var. globigii, a historical biowarfare simulant.</title>
        <authorList>
            <person name="Gibbons H.S."/>
            <person name="Broomall S.M."/>
            <person name="McNew L.A."/>
            <person name="Daligault H."/>
            <person name="Chapman C."/>
            <person name="Bruce D."/>
            <person name="Karavis M."/>
            <person name="Krepps M."/>
            <person name="McGregor P.A."/>
            <person name="Hong C."/>
            <person name="Park K.H."/>
            <person name="Akmal A."/>
            <person name="Feldman A."/>
            <person name="Lin J.S."/>
            <person name="Chang W.E."/>
            <person name="Higgs B.W."/>
            <person name="Demirev P."/>
            <person name="Lindquist J."/>
            <person name="Liem A."/>
            <person name="Fochler E."/>
            <person name="Read T.D."/>
            <person name="Tapia R."/>
            <person name="Johnson S."/>
            <person name="Bishop-Lilly K.A."/>
            <person name="Detter C."/>
            <person name="Han C."/>
            <person name="Sozhamannan S."/>
            <person name="Rosenzweig C.N."/>
            <person name="Skowronski E.W."/>
        </authorList>
    </citation>
    <scope>NUCLEOTIDE SEQUENCE [LARGE SCALE GENOMIC DNA]</scope>
    <source>
        <strain evidence="11 12">GYP-17</strain>
    </source>
</reference>
<name>A0A432WBS4_9GAMM</name>
<dbReference type="PANTHER" id="PTHR43773:SF1">
    <property type="entry name" value="MAGNESIUM TRANSPORTER MGTE"/>
    <property type="match status" value="1"/>
</dbReference>
<dbReference type="Gene3D" id="3.10.580.10">
    <property type="entry name" value="CBS-domain"/>
    <property type="match status" value="1"/>
</dbReference>
<comment type="caution">
    <text evidence="11">The sequence shown here is derived from an EMBL/GenBank/DDBJ whole genome shotgun (WGS) entry which is preliminary data.</text>
</comment>
<dbReference type="NCBIfam" id="TIGR00400">
    <property type="entry name" value="mgtE"/>
    <property type="match status" value="1"/>
</dbReference>
<evidence type="ECO:0000256" key="5">
    <source>
        <dbReference type="ARBA" id="ARBA00022842"/>
    </source>
</evidence>
<proteinExistence type="inferred from homology"/>
<comment type="subunit">
    <text evidence="9">Homodimer.</text>
</comment>
<dbReference type="Gene3D" id="1.10.357.20">
    <property type="entry name" value="SLC41 divalent cation transporters, integral membrane domain"/>
    <property type="match status" value="1"/>
</dbReference>
<keyword evidence="12" id="KW-1185">Reference proteome</keyword>
<evidence type="ECO:0000256" key="7">
    <source>
        <dbReference type="ARBA" id="ARBA00023136"/>
    </source>
</evidence>